<gene>
    <name evidence="1" type="ORF">ACNJC6_02375</name>
</gene>
<dbReference type="EMBL" id="FUUY01000007">
    <property type="protein sequence ID" value="SJX22722.1"/>
    <property type="molecule type" value="Genomic_DNA"/>
</dbReference>
<accession>A0A1R7QEM2</accession>
<protein>
    <submittedName>
        <fullName evidence="1">Uncharacterized protein</fullName>
    </submittedName>
</protein>
<proteinExistence type="predicted"/>
<dbReference type="AlphaFoldDB" id="A0A1R7QEM2"/>
<reference evidence="1 2" key="1">
    <citation type="submission" date="2017-02" db="EMBL/GenBank/DDBJ databases">
        <authorList>
            <person name="Peterson S.W."/>
        </authorList>
    </citation>
    <scope>NUCLEOTIDE SEQUENCE [LARGE SCALE GENOMIC DNA]</scope>
    <source>
        <strain evidence="1">C6</strain>
    </source>
</reference>
<evidence type="ECO:0000313" key="1">
    <source>
        <dbReference type="EMBL" id="SJX22722.1"/>
    </source>
</evidence>
<organism evidence="1 2">
    <name type="scientific">Acinetobacter johnsonii</name>
    <dbReference type="NCBI Taxonomy" id="40214"/>
    <lineage>
        <taxon>Bacteria</taxon>
        <taxon>Pseudomonadati</taxon>
        <taxon>Pseudomonadota</taxon>
        <taxon>Gammaproteobacteria</taxon>
        <taxon>Moraxellales</taxon>
        <taxon>Moraxellaceae</taxon>
        <taxon>Acinetobacter</taxon>
    </lineage>
</organism>
<sequence>MKPKDWTKQENQMSRLSKEYVLGECGVSRP</sequence>
<evidence type="ECO:0000313" key="2">
    <source>
        <dbReference type="Proteomes" id="UP000196240"/>
    </source>
</evidence>
<name>A0A1R7QEM2_ACIJO</name>
<dbReference type="Proteomes" id="UP000196240">
    <property type="component" value="Unassembled WGS sequence"/>
</dbReference>